<keyword evidence="10 11" id="KW-0472">Membrane</keyword>
<dbReference type="Pfam" id="PF02518">
    <property type="entry name" value="HATPase_c"/>
    <property type="match status" value="1"/>
</dbReference>
<dbReference type="PANTHER" id="PTHR45436:SF5">
    <property type="entry name" value="SENSOR HISTIDINE KINASE TRCS"/>
    <property type="match status" value="1"/>
</dbReference>
<dbReference type="SUPFAM" id="SSF55874">
    <property type="entry name" value="ATPase domain of HSP90 chaperone/DNA topoisomerase II/histidine kinase"/>
    <property type="match status" value="1"/>
</dbReference>
<dbReference type="Pfam" id="PF00512">
    <property type="entry name" value="HisKA"/>
    <property type="match status" value="1"/>
</dbReference>
<evidence type="ECO:0000313" key="14">
    <source>
        <dbReference type="EMBL" id="MFF3670964.1"/>
    </source>
</evidence>
<sequence>MRSRRPHLPLPRSIQGRYTLVVGALFLVVLITGGAAIDFVARGSTHGPVPQGTQPLTVAWIAAGVLFVAAAAAWITWMVVGRILHPLKAITKRIDLTTSDLSLRRLPQARGDDEIARLARSSNKLFERLEEVMTNQRRFASLVSHELRSPVTALRAQIEEALDYPDEVDPHETLRAALRSAERFQVIIDELLAYTKVKNTGSAAPEPLDLTELVREEIAVRSQGMQVRLHASGDPTAFATRLAVTGAVGNLLANAQRHAHTRVDVEVERAGDQAVVVVHDDGDGIALEDRERVFEPFVRLADGRRRDPGGSGLGLAFSREAAMANHGSLAIEDSPRGARFVLRLPLTTAPAGVPERPAQPLPS</sequence>
<evidence type="ECO:0000256" key="6">
    <source>
        <dbReference type="ARBA" id="ARBA00022692"/>
    </source>
</evidence>
<dbReference type="SUPFAM" id="SSF47384">
    <property type="entry name" value="Homodimeric domain of signal transducing histidine kinase"/>
    <property type="match status" value="1"/>
</dbReference>
<reference evidence="14 15" key="1">
    <citation type="submission" date="2024-10" db="EMBL/GenBank/DDBJ databases">
        <title>The Natural Products Discovery Center: Release of the First 8490 Sequenced Strains for Exploring Actinobacteria Biosynthetic Diversity.</title>
        <authorList>
            <person name="Kalkreuter E."/>
            <person name="Kautsar S.A."/>
            <person name="Yang D."/>
            <person name="Bader C.D."/>
            <person name="Teijaro C.N."/>
            <person name="Fluegel L."/>
            <person name="Davis C.M."/>
            <person name="Simpson J.R."/>
            <person name="Lauterbach L."/>
            <person name="Steele A.D."/>
            <person name="Gui C."/>
            <person name="Meng S."/>
            <person name="Li G."/>
            <person name="Viehrig K."/>
            <person name="Ye F."/>
            <person name="Su P."/>
            <person name="Kiefer A.F."/>
            <person name="Nichols A."/>
            <person name="Cepeda A.J."/>
            <person name="Yan W."/>
            <person name="Fan B."/>
            <person name="Jiang Y."/>
            <person name="Adhikari A."/>
            <person name="Zheng C.-J."/>
            <person name="Schuster L."/>
            <person name="Cowan T.M."/>
            <person name="Smanski M.J."/>
            <person name="Chevrette M.G."/>
            <person name="De Carvalho L.P.S."/>
            <person name="Shen B."/>
        </authorList>
    </citation>
    <scope>NUCLEOTIDE SEQUENCE [LARGE SCALE GENOMIC DNA]</scope>
    <source>
        <strain evidence="14 15">NPDC002173</strain>
    </source>
</reference>
<evidence type="ECO:0000256" key="11">
    <source>
        <dbReference type="SAM" id="Phobius"/>
    </source>
</evidence>
<evidence type="ECO:0000256" key="7">
    <source>
        <dbReference type="ARBA" id="ARBA00022777"/>
    </source>
</evidence>
<feature type="domain" description="HAMP" evidence="13">
    <location>
        <begin position="81"/>
        <end position="134"/>
    </location>
</feature>
<comment type="caution">
    <text evidence="14">The sequence shown here is derived from an EMBL/GenBank/DDBJ whole genome shotgun (WGS) entry which is preliminary data.</text>
</comment>
<dbReference type="Proteomes" id="UP001602013">
    <property type="component" value="Unassembled WGS sequence"/>
</dbReference>
<dbReference type="Gene3D" id="1.10.287.130">
    <property type="match status" value="1"/>
</dbReference>
<dbReference type="SMART" id="SM00387">
    <property type="entry name" value="HATPase_c"/>
    <property type="match status" value="1"/>
</dbReference>
<evidence type="ECO:0000259" key="12">
    <source>
        <dbReference type="PROSITE" id="PS50109"/>
    </source>
</evidence>
<evidence type="ECO:0000256" key="3">
    <source>
        <dbReference type="ARBA" id="ARBA00012438"/>
    </source>
</evidence>
<dbReference type="PROSITE" id="PS50109">
    <property type="entry name" value="HIS_KIN"/>
    <property type="match status" value="1"/>
</dbReference>
<evidence type="ECO:0000256" key="4">
    <source>
        <dbReference type="ARBA" id="ARBA00022553"/>
    </source>
</evidence>
<keyword evidence="8 11" id="KW-1133">Transmembrane helix</keyword>
<dbReference type="InterPro" id="IPR050428">
    <property type="entry name" value="TCS_sensor_his_kinase"/>
</dbReference>
<keyword evidence="4" id="KW-0597">Phosphoprotein</keyword>
<feature type="transmembrane region" description="Helical" evidence="11">
    <location>
        <begin position="60"/>
        <end position="84"/>
    </location>
</feature>
<evidence type="ECO:0000313" key="15">
    <source>
        <dbReference type="Proteomes" id="UP001602013"/>
    </source>
</evidence>
<dbReference type="PANTHER" id="PTHR45436">
    <property type="entry name" value="SENSOR HISTIDINE KINASE YKOH"/>
    <property type="match status" value="1"/>
</dbReference>
<keyword evidence="7 14" id="KW-0418">Kinase</keyword>
<dbReference type="CDD" id="cd00082">
    <property type="entry name" value="HisKA"/>
    <property type="match status" value="1"/>
</dbReference>
<accession>A0ABW6T493</accession>
<keyword evidence="9" id="KW-0902">Two-component regulatory system</keyword>
<dbReference type="EMBL" id="JBIASD010000038">
    <property type="protein sequence ID" value="MFF3670964.1"/>
    <property type="molecule type" value="Genomic_DNA"/>
</dbReference>
<protein>
    <recommendedName>
        <fullName evidence="3">histidine kinase</fullName>
        <ecNumber evidence="3">2.7.13.3</ecNumber>
    </recommendedName>
</protein>
<dbReference type="InterPro" id="IPR036890">
    <property type="entry name" value="HATPase_C_sf"/>
</dbReference>
<dbReference type="PROSITE" id="PS50885">
    <property type="entry name" value="HAMP"/>
    <property type="match status" value="1"/>
</dbReference>
<keyword evidence="5" id="KW-0808">Transferase</keyword>
<gene>
    <name evidence="14" type="ORF">ACFYXI_35795</name>
</gene>
<dbReference type="InterPro" id="IPR003660">
    <property type="entry name" value="HAMP_dom"/>
</dbReference>
<comment type="subcellular location">
    <subcellularLocation>
        <location evidence="2">Cell membrane</location>
    </subcellularLocation>
</comment>
<dbReference type="Gene3D" id="3.30.565.10">
    <property type="entry name" value="Histidine kinase-like ATPase, C-terminal domain"/>
    <property type="match status" value="1"/>
</dbReference>
<proteinExistence type="predicted"/>
<dbReference type="Gene3D" id="6.10.340.10">
    <property type="match status" value="1"/>
</dbReference>
<evidence type="ECO:0000256" key="10">
    <source>
        <dbReference type="ARBA" id="ARBA00023136"/>
    </source>
</evidence>
<evidence type="ECO:0000256" key="8">
    <source>
        <dbReference type="ARBA" id="ARBA00022989"/>
    </source>
</evidence>
<name>A0ABW6T493_9ACTN</name>
<feature type="domain" description="Histidine kinase" evidence="12">
    <location>
        <begin position="142"/>
        <end position="348"/>
    </location>
</feature>
<dbReference type="SMART" id="SM00388">
    <property type="entry name" value="HisKA"/>
    <property type="match status" value="1"/>
</dbReference>
<keyword evidence="15" id="KW-1185">Reference proteome</keyword>
<dbReference type="InterPro" id="IPR036097">
    <property type="entry name" value="HisK_dim/P_sf"/>
</dbReference>
<keyword evidence="6 11" id="KW-0812">Transmembrane</keyword>
<comment type="catalytic activity">
    <reaction evidence="1">
        <text>ATP + protein L-histidine = ADP + protein N-phospho-L-histidine.</text>
        <dbReference type="EC" id="2.7.13.3"/>
    </reaction>
</comment>
<dbReference type="RefSeq" id="WP_387417166.1">
    <property type="nucleotide sequence ID" value="NZ_JBIASD010000038.1"/>
</dbReference>
<dbReference type="EC" id="2.7.13.3" evidence="3"/>
<dbReference type="InterPro" id="IPR003661">
    <property type="entry name" value="HisK_dim/P_dom"/>
</dbReference>
<evidence type="ECO:0000256" key="2">
    <source>
        <dbReference type="ARBA" id="ARBA00004236"/>
    </source>
</evidence>
<dbReference type="PRINTS" id="PR00344">
    <property type="entry name" value="BCTRLSENSOR"/>
</dbReference>
<organism evidence="14 15">
    <name type="scientific">Microtetraspora malaysiensis</name>
    <dbReference type="NCBI Taxonomy" id="161358"/>
    <lineage>
        <taxon>Bacteria</taxon>
        <taxon>Bacillati</taxon>
        <taxon>Actinomycetota</taxon>
        <taxon>Actinomycetes</taxon>
        <taxon>Streptosporangiales</taxon>
        <taxon>Streptosporangiaceae</taxon>
        <taxon>Microtetraspora</taxon>
    </lineage>
</organism>
<evidence type="ECO:0000256" key="1">
    <source>
        <dbReference type="ARBA" id="ARBA00000085"/>
    </source>
</evidence>
<evidence type="ECO:0000256" key="9">
    <source>
        <dbReference type="ARBA" id="ARBA00023012"/>
    </source>
</evidence>
<dbReference type="InterPro" id="IPR003594">
    <property type="entry name" value="HATPase_dom"/>
</dbReference>
<evidence type="ECO:0000259" key="13">
    <source>
        <dbReference type="PROSITE" id="PS50885"/>
    </source>
</evidence>
<dbReference type="InterPro" id="IPR004358">
    <property type="entry name" value="Sig_transdc_His_kin-like_C"/>
</dbReference>
<evidence type="ECO:0000256" key="5">
    <source>
        <dbReference type="ARBA" id="ARBA00022679"/>
    </source>
</evidence>
<dbReference type="GO" id="GO:0016301">
    <property type="term" value="F:kinase activity"/>
    <property type="evidence" value="ECO:0007669"/>
    <property type="project" value="UniProtKB-KW"/>
</dbReference>
<dbReference type="InterPro" id="IPR005467">
    <property type="entry name" value="His_kinase_dom"/>
</dbReference>